<dbReference type="InterPro" id="IPR015854">
    <property type="entry name" value="ABC_transpr_LolD-like"/>
</dbReference>
<evidence type="ECO:0000313" key="5">
    <source>
        <dbReference type="EMBL" id="TWH21620.1"/>
    </source>
</evidence>
<dbReference type="PANTHER" id="PTHR24220">
    <property type="entry name" value="IMPORT ATP-BINDING PROTEIN"/>
    <property type="match status" value="1"/>
</dbReference>
<keyword evidence="3 5" id="KW-0067">ATP-binding</keyword>
<reference evidence="5 6" key="1">
    <citation type="submission" date="2019-07" db="EMBL/GenBank/DDBJ databases">
        <title>R&amp;d 2014.</title>
        <authorList>
            <person name="Klenk H.-P."/>
        </authorList>
    </citation>
    <scope>NUCLEOTIDE SEQUENCE [LARGE SCALE GENOMIC DNA]</scope>
    <source>
        <strain evidence="5 6">DSM 43194</strain>
    </source>
</reference>
<dbReference type="SUPFAM" id="SSF52540">
    <property type="entry name" value="P-loop containing nucleoside triphosphate hydrolases"/>
    <property type="match status" value="1"/>
</dbReference>
<dbReference type="PROSITE" id="PS00211">
    <property type="entry name" value="ABC_TRANSPORTER_1"/>
    <property type="match status" value="1"/>
</dbReference>
<keyword evidence="2" id="KW-0547">Nucleotide-binding</keyword>
<accession>A0A660CDJ2</accession>
<dbReference type="Gene3D" id="3.40.50.300">
    <property type="entry name" value="P-loop containing nucleotide triphosphate hydrolases"/>
    <property type="match status" value="1"/>
</dbReference>
<dbReference type="InterPro" id="IPR003593">
    <property type="entry name" value="AAA+_ATPase"/>
</dbReference>
<dbReference type="SMART" id="SM00382">
    <property type="entry name" value="AAA"/>
    <property type="match status" value="1"/>
</dbReference>
<dbReference type="RefSeq" id="WP_036875532.1">
    <property type="nucleotide sequence ID" value="NZ_JOIJ01000001.1"/>
</dbReference>
<evidence type="ECO:0000259" key="4">
    <source>
        <dbReference type="PROSITE" id="PS50893"/>
    </source>
</evidence>
<keyword evidence="1" id="KW-0813">Transport</keyword>
<dbReference type="GO" id="GO:0022857">
    <property type="term" value="F:transmembrane transporter activity"/>
    <property type="evidence" value="ECO:0007669"/>
    <property type="project" value="TreeGrafter"/>
</dbReference>
<dbReference type="InterPro" id="IPR003439">
    <property type="entry name" value="ABC_transporter-like_ATP-bd"/>
</dbReference>
<dbReference type="GO" id="GO:0005524">
    <property type="term" value="F:ATP binding"/>
    <property type="evidence" value="ECO:0007669"/>
    <property type="project" value="UniProtKB-KW"/>
</dbReference>
<dbReference type="Proteomes" id="UP000317303">
    <property type="component" value="Unassembled WGS sequence"/>
</dbReference>
<dbReference type="InterPro" id="IPR027417">
    <property type="entry name" value="P-loop_NTPase"/>
</dbReference>
<evidence type="ECO:0000313" key="6">
    <source>
        <dbReference type="Proteomes" id="UP000317303"/>
    </source>
</evidence>
<sequence>MTTRISHTPPRSATVARPGLGARGLVKRYGTETALSGVDIDITPGEAVAIVGPSGSGKSTLLHVLAGILPADSGEVTLGGRRIDTLGEAARSELRRTEFGFVFQSGMLVAELTAEENVALPSLLAGTGRGAALADAQGWLARLGLEGKERNRPGELSGGQAQRVAIARALAHRPSVIFADEPTGALDTRTGGETMRALLDSAAECGAAVVLVTHDRELAASLPRTVTIRDGRIESDTRAGSVTAS</sequence>
<dbReference type="PROSITE" id="PS50893">
    <property type="entry name" value="ABC_TRANSPORTER_2"/>
    <property type="match status" value="1"/>
</dbReference>
<evidence type="ECO:0000256" key="3">
    <source>
        <dbReference type="ARBA" id="ARBA00022840"/>
    </source>
</evidence>
<organism evidence="5 6">
    <name type="scientific">Prauserella rugosa</name>
    <dbReference type="NCBI Taxonomy" id="43354"/>
    <lineage>
        <taxon>Bacteria</taxon>
        <taxon>Bacillati</taxon>
        <taxon>Actinomycetota</taxon>
        <taxon>Actinomycetes</taxon>
        <taxon>Pseudonocardiales</taxon>
        <taxon>Pseudonocardiaceae</taxon>
        <taxon>Prauserella</taxon>
    </lineage>
</organism>
<dbReference type="PANTHER" id="PTHR24220:SF685">
    <property type="entry name" value="ABC TRANSPORTER RELATED"/>
    <property type="match status" value="1"/>
</dbReference>
<dbReference type="GO" id="GO:0016887">
    <property type="term" value="F:ATP hydrolysis activity"/>
    <property type="evidence" value="ECO:0007669"/>
    <property type="project" value="InterPro"/>
</dbReference>
<evidence type="ECO:0000256" key="1">
    <source>
        <dbReference type="ARBA" id="ARBA00022448"/>
    </source>
</evidence>
<evidence type="ECO:0000256" key="2">
    <source>
        <dbReference type="ARBA" id="ARBA00022741"/>
    </source>
</evidence>
<dbReference type="GO" id="GO:0005886">
    <property type="term" value="C:plasma membrane"/>
    <property type="evidence" value="ECO:0007669"/>
    <property type="project" value="TreeGrafter"/>
</dbReference>
<dbReference type="AlphaFoldDB" id="A0A660CDJ2"/>
<name>A0A660CDJ2_9PSEU</name>
<comment type="caution">
    <text evidence="5">The sequence shown here is derived from an EMBL/GenBank/DDBJ whole genome shotgun (WGS) entry which is preliminary data.</text>
</comment>
<dbReference type="OrthoDB" id="9802264at2"/>
<dbReference type="EMBL" id="VLJV01000001">
    <property type="protein sequence ID" value="TWH21620.1"/>
    <property type="molecule type" value="Genomic_DNA"/>
</dbReference>
<dbReference type="InterPro" id="IPR017871">
    <property type="entry name" value="ABC_transporter-like_CS"/>
</dbReference>
<dbReference type="InterPro" id="IPR017911">
    <property type="entry name" value="MacB-like_ATP-bd"/>
</dbReference>
<dbReference type="CDD" id="cd03255">
    <property type="entry name" value="ABC_MJ0796_LolCDE_FtsE"/>
    <property type="match status" value="1"/>
</dbReference>
<proteinExistence type="predicted"/>
<keyword evidence="6" id="KW-1185">Reference proteome</keyword>
<dbReference type="Pfam" id="PF00005">
    <property type="entry name" value="ABC_tran"/>
    <property type="match status" value="1"/>
</dbReference>
<protein>
    <submittedName>
        <fullName evidence="5">Putative ABC transport system ATP-binding protein</fullName>
    </submittedName>
</protein>
<gene>
    <name evidence="5" type="ORF">JD82_03486</name>
</gene>
<feature type="domain" description="ABC transporter" evidence="4">
    <location>
        <begin position="20"/>
        <end position="242"/>
    </location>
</feature>